<proteinExistence type="predicted"/>
<dbReference type="AlphaFoldDB" id="A0A9P3GJF6"/>
<feature type="transmembrane region" description="Helical" evidence="2">
    <location>
        <begin position="186"/>
        <end position="214"/>
    </location>
</feature>
<evidence type="ECO:0000256" key="2">
    <source>
        <dbReference type="SAM" id="Phobius"/>
    </source>
</evidence>
<feature type="compositionally biased region" description="Polar residues" evidence="1">
    <location>
        <begin position="977"/>
        <end position="986"/>
    </location>
</feature>
<keyword evidence="2" id="KW-1133">Transmembrane helix</keyword>
<protein>
    <recommendedName>
        <fullName evidence="3">DUF6535 domain-containing protein</fullName>
    </recommendedName>
</protein>
<keyword evidence="2" id="KW-0812">Transmembrane</keyword>
<keyword evidence="2" id="KW-0472">Membrane</keyword>
<dbReference type="Pfam" id="PF20153">
    <property type="entry name" value="DUF6535"/>
    <property type="match status" value="1"/>
</dbReference>
<feature type="transmembrane region" description="Helical" evidence="2">
    <location>
        <begin position="319"/>
        <end position="341"/>
    </location>
</feature>
<feature type="transmembrane region" description="Helical" evidence="2">
    <location>
        <begin position="133"/>
        <end position="152"/>
    </location>
</feature>
<sequence length="1080" mass="117147">MAPGTKKTMWSTGAYPINVPGAAPSNESQTNPSNIWQTMVQSVRDVDVRRVTDTKEDIDTLLVFAGLFSAVVTTFVVSSYTSLQPGANDEVVALLRQVLMQKYTQSGSALNPVNPVATVDPFEAPLWALRVNGLWFASLIVSLSTASFGMLVKQWLIEYLAMEWISPEEQLRARQYRHPGLKEWKVFEIAAMLPLLLHLSLGLFFLGLCFYTAAANKIVGRSTFPLVAGWAFFALLSVFAPLVSPRCPYKVTLLKTALRVGRGYLRSRMREPLRKMRRGIASGAQHAWTFTLWIFNAFGNLVQRPYVAYMDWANEMMDSYWYISVLNWPLLFALFPVVWILTESPSFAKGCADKGVEWLRALQADNSDEEDSLMKTKHKSHELLLSVDEVIANDGPILENMTTVLKLTHAEPSAITTFVLGCIQHRIGESDSERCIPDVEKPIRELLPLQKLTEGAWDLLIGLTGETLLSNISTSSKPVNAKDASPPVWIGNAAAVVLSQSPRPLPEHVLRLVANPTMLSQILQHARNIVVHWPRGQALDLLWIAFTASIRDATNTSSRVWDRLPRVNESVSADLCRSAVLLLLENAWRDDPNDTHHDNRTAEAILMLAFILNTSLFHLNSDYVPPQMPLEISYYQGEDILNVAGAVRLLPAKYTDVSASLGAAVRTSPSVLPGALNFYACLISNSMFPSESPLWKLIRSIESGDGGLASLALQPAMCDLWVFLLSCARSAGEEGGNGDHLHTRDFIKLCLVLALPTVPRIFGRNDPVNDWSVLVPVLTRAADDSELVAQEPSAPTREGAVPGANIALNMLQADMSTLIPASDTIVGIARRALERLPPNTLDVPPELRDVLQQLAGPTTSPPVAQSDAGSERGARSGIRINPFRRNRRQNSRLVQDPEHGGAQGGRLAQIPESGSVHSTRTGTIPPPSARATPTGQLYESPAQSQSALPTRNSSRSSALRDAGPHHAHPPPLARLSTVRSEGSAPTESEDAAGAVRSSSGDVGADKASSEEAPSNGGLHASALPTPPDEPEEQRTLGNGGSRGRSDATADLGNGNSGGSRRPRSSSKPQSSSDAPANGGS</sequence>
<evidence type="ECO:0000259" key="3">
    <source>
        <dbReference type="Pfam" id="PF20153"/>
    </source>
</evidence>
<dbReference type="EMBL" id="BPQB01000048">
    <property type="protein sequence ID" value="GJE95369.1"/>
    <property type="molecule type" value="Genomic_DNA"/>
</dbReference>
<feature type="transmembrane region" description="Helical" evidence="2">
    <location>
        <begin position="226"/>
        <end position="243"/>
    </location>
</feature>
<organism evidence="4 5">
    <name type="scientific">Phanerochaete sordida</name>
    <dbReference type="NCBI Taxonomy" id="48140"/>
    <lineage>
        <taxon>Eukaryota</taxon>
        <taxon>Fungi</taxon>
        <taxon>Dikarya</taxon>
        <taxon>Basidiomycota</taxon>
        <taxon>Agaricomycotina</taxon>
        <taxon>Agaricomycetes</taxon>
        <taxon>Polyporales</taxon>
        <taxon>Phanerochaetaceae</taxon>
        <taxon>Phanerochaete</taxon>
    </lineage>
</organism>
<evidence type="ECO:0000256" key="1">
    <source>
        <dbReference type="SAM" id="MobiDB-lite"/>
    </source>
</evidence>
<feature type="compositionally biased region" description="Polar residues" evidence="1">
    <location>
        <begin position="931"/>
        <end position="957"/>
    </location>
</feature>
<evidence type="ECO:0000313" key="4">
    <source>
        <dbReference type="EMBL" id="GJE95369.1"/>
    </source>
</evidence>
<feature type="domain" description="DUF6535" evidence="3">
    <location>
        <begin position="36"/>
        <end position="212"/>
    </location>
</feature>
<dbReference type="InterPro" id="IPR045338">
    <property type="entry name" value="DUF6535"/>
</dbReference>
<keyword evidence="5" id="KW-1185">Reference proteome</keyword>
<evidence type="ECO:0000313" key="5">
    <source>
        <dbReference type="Proteomes" id="UP000703269"/>
    </source>
</evidence>
<feature type="region of interest" description="Disordered" evidence="1">
    <location>
        <begin position="856"/>
        <end position="1080"/>
    </location>
</feature>
<accession>A0A9P3GJF6</accession>
<gene>
    <name evidence="4" type="ORF">PsYK624_115530</name>
</gene>
<comment type="caution">
    <text evidence="4">The sequence shown here is derived from an EMBL/GenBank/DDBJ whole genome shotgun (WGS) entry which is preliminary data.</text>
</comment>
<dbReference type="Proteomes" id="UP000703269">
    <property type="component" value="Unassembled WGS sequence"/>
</dbReference>
<reference evidence="4 5" key="1">
    <citation type="submission" date="2021-08" db="EMBL/GenBank/DDBJ databases">
        <title>Draft Genome Sequence of Phanerochaete sordida strain YK-624.</title>
        <authorList>
            <person name="Mori T."/>
            <person name="Dohra H."/>
            <person name="Suzuki T."/>
            <person name="Kawagishi H."/>
            <person name="Hirai H."/>
        </authorList>
    </citation>
    <scope>NUCLEOTIDE SEQUENCE [LARGE SCALE GENOMIC DNA]</scope>
    <source>
        <strain evidence="4 5">YK-624</strain>
    </source>
</reference>
<name>A0A9P3GJF6_9APHY</name>
<feature type="transmembrane region" description="Helical" evidence="2">
    <location>
        <begin position="60"/>
        <end position="80"/>
    </location>
</feature>
<dbReference type="OrthoDB" id="3269725at2759"/>